<accession>A0AAQ3QKI9</accession>
<feature type="domain" description="RRM" evidence="9">
    <location>
        <begin position="378"/>
        <end position="454"/>
    </location>
</feature>
<keyword evidence="1 7" id="KW-0479">Metal-binding</keyword>
<keyword evidence="3 7" id="KW-0862">Zinc</keyword>
<dbReference type="PANTHER" id="PTHR24009:SF3">
    <property type="entry name" value="RNA-BINDING (RRM_RBD_RNP MOTIFS) FAMILY PROTEIN-RELATED"/>
    <property type="match status" value="1"/>
</dbReference>
<dbReference type="GO" id="GO:0008270">
    <property type="term" value="F:zinc ion binding"/>
    <property type="evidence" value="ECO:0007669"/>
    <property type="project" value="UniProtKB-KW"/>
</dbReference>
<dbReference type="AlphaFoldDB" id="A0AAQ3QKI9"/>
<dbReference type="Pfam" id="PF23182">
    <property type="entry name" value="PABC_AtC3H46"/>
    <property type="match status" value="1"/>
</dbReference>
<feature type="compositionally biased region" description="Low complexity" evidence="8">
    <location>
        <begin position="547"/>
        <end position="557"/>
    </location>
</feature>
<evidence type="ECO:0000313" key="12">
    <source>
        <dbReference type="Proteomes" id="UP001327560"/>
    </source>
</evidence>
<dbReference type="EMBL" id="CP136896">
    <property type="protein sequence ID" value="WOL14744.1"/>
    <property type="molecule type" value="Genomic_DNA"/>
</dbReference>
<dbReference type="InterPro" id="IPR056276">
    <property type="entry name" value="AtC3H46-like_PABC-like"/>
</dbReference>
<dbReference type="Pfam" id="PF00076">
    <property type="entry name" value="RRM_1"/>
    <property type="match status" value="1"/>
</dbReference>
<sequence>MDAYEATKIVLSRLQSLDPENAHKIMGLLLLQEHGEKEVIRLAFGPETLLHSVVLKARKELGLALPPSAPVTPSSASTGSGCKASPFLLRQNSASRLLASPFAVSSSVAWTPLTSAFSHPNSFNSGFSGSLDELQNSVDLISPSNFNASPSYGGSDLIDEFLLPDQPTFLGDPTTAHNSNHSFSVALKSGGGGGNDVFYPDIECQSPSDNCDEPLFQYGMGCGVNGYHHRRSSSAANLCLGDNMTGFGWEPCLYFARGYCKNGSACRFLHGLPEETATINTKMDAVVEQQFQDLLLRSKSQRIGGASQLMASAFPYSPTGSVRPSPLSSSSKCLSFLLQQQQNESQRTAAAALMLGVDETHKFMGRSRIDLLGNPGSRQIYLTFPAESTFREDDVSNYFSIYGPVQDVRIPYQQKRMFGFVTFLYPETVKLILAKGNPHFVCDSRVLVKPYKEKGKVPDKLRKQQQVDRGDFTGCTTPTLLDAREIYDLHQLAGSRMLYNSSSSQELLLRKNLEEEKQAAELQRAIELQGRRFMGLQLLDLKNRNLSSSSPSSVNSPAFTPTQSFNNDSSSSSSSSGWEESPTEDKSLGDVPGEKVNNSHVSLLHQKTFKEESVADANPNEDSDFQQRADHNLPDSLFASPTKSTSFVNSFPSTNEGTNTSSTANNDSISNKPTSSSLEVPSLTPCFFQVPRMASTGTLQAMKQWECKAETNSLTHNVEHLVKQKDTATI</sequence>
<dbReference type="Proteomes" id="UP001327560">
    <property type="component" value="Chromosome 7"/>
</dbReference>
<feature type="compositionally biased region" description="Polar residues" evidence="8">
    <location>
        <begin position="639"/>
        <end position="678"/>
    </location>
</feature>
<evidence type="ECO:0000256" key="5">
    <source>
        <dbReference type="ARBA" id="ARBA00023125"/>
    </source>
</evidence>
<dbReference type="InterPro" id="IPR034365">
    <property type="entry name" value="AtC3H46-like_RRM"/>
</dbReference>
<dbReference type="GO" id="GO:0003677">
    <property type="term" value="F:DNA binding"/>
    <property type="evidence" value="ECO:0007669"/>
    <property type="project" value="UniProtKB-KW"/>
</dbReference>
<feature type="domain" description="C3H1-type" evidence="10">
    <location>
        <begin position="246"/>
        <end position="273"/>
    </location>
</feature>
<dbReference type="CDD" id="cd12458">
    <property type="entry name" value="RRM_AtC3H46_like"/>
    <property type="match status" value="1"/>
</dbReference>
<organism evidence="11 12">
    <name type="scientific">Canna indica</name>
    <name type="common">Indian-shot</name>
    <dbReference type="NCBI Taxonomy" id="4628"/>
    <lineage>
        <taxon>Eukaryota</taxon>
        <taxon>Viridiplantae</taxon>
        <taxon>Streptophyta</taxon>
        <taxon>Embryophyta</taxon>
        <taxon>Tracheophyta</taxon>
        <taxon>Spermatophyta</taxon>
        <taxon>Magnoliopsida</taxon>
        <taxon>Liliopsida</taxon>
        <taxon>Zingiberales</taxon>
        <taxon>Cannaceae</taxon>
        <taxon>Canna</taxon>
    </lineage>
</organism>
<dbReference type="PROSITE" id="PS50103">
    <property type="entry name" value="ZF_C3H1"/>
    <property type="match status" value="1"/>
</dbReference>
<evidence type="ECO:0000256" key="4">
    <source>
        <dbReference type="ARBA" id="ARBA00022884"/>
    </source>
</evidence>
<evidence type="ECO:0000313" key="11">
    <source>
        <dbReference type="EMBL" id="WOL14744.1"/>
    </source>
</evidence>
<evidence type="ECO:0000259" key="9">
    <source>
        <dbReference type="PROSITE" id="PS50102"/>
    </source>
</evidence>
<proteinExistence type="predicted"/>
<evidence type="ECO:0000256" key="7">
    <source>
        <dbReference type="PROSITE-ProRule" id="PRU00723"/>
    </source>
</evidence>
<protein>
    <submittedName>
        <fullName evidence="11">Zinc finger CCCH domain-containing protein 53-like isoform X2</fullName>
    </submittedName>
</protein>
<feature type="region of interest" description="Disordered" evidence="8">
    <location>
        <begin position="546"/>
        <end position="596"/>
    </location>
</feature>
<dbReference type="InterPro" id="IPR035979">
    <property type="entry name" value="RBD_domain_sf"/>
</dbReference>
<dbReference type="InterPro" id="IPR012677">
    <property type="entry name" value="Nucleotide-bd_a/b_plait_sf"/>
</dbReference>
<feature type="compositionally biased region" description="Polar residues" evidence="8">
    <location>
        <begin position="558"/>
        <end position="568"/>
    </location>
</feature>
<keyword evidence="5" id="KW-0238">DNA-binding</keyword>
<evidence type="ECO:0000256" key="8">
    <source>
        <dbReference type="SAM" id="MobiDB-lite"/>
    </source>
</evidence>
<dbReference type="SMART" id="SM00356">
    <property type="entry name" value="ZnF_C3H1"/>
    <property type="match status" value="1"/>
</dbReference>
<evidence type="ECO:0000259" key="10">
    <source>
        <dbReference type="PROSITE" id="PS50103"/>
    </source>
</evidence>
<dbReference type="Gene3D" id="3.30.70.330">
    <property type="match status" value="1"/>
</dbReference>
<dbReference type="PANTHER" id="PTHR24009">
    <property type="entry name" value="RNA-BINDING (RRM/RBD/RNP MOTIFS)"/>
    <property type="match status" value="1"/>
</dbReference>
<gene>
    <name evidence="11" type="ORF">Cni_G23525</name>
</gene>
<dbReference type="PROSITE" id="PS50102">
    <property type="entry name" value="RRM"/>
    <property type="match status" value="1"/>
</dbReference>
<dbReference type="InterPro" id="IPR036855">
    <property type="entry name" value="Znf_CCCH_sf"/>
</dbReference>
<dbReference type="SUPFAM" id="SSF54928">
    <property type="entry name" value="RNA-binding domain, RBD"/>
    <property type="match status" value="1"/>
</dbReference>
<dbReference type="SUPFAM" id="SSF90229">
    <property type="entry name" value="CCCH zinc finger"/>
    <property type="match status" value="1"/>
</dbReference>
<feature type="zinc finger region" description="C3H1-type" evidence="7">
    <location>
        <begin position="246"/>
        <end position="273"/>
    </location>
</feature>
<dbReference type="InterPro" id="IPR000571">
    <property type="entry name" value="Znf_CCCH"/>
</dbReference>
<keyword evidence="4 6" id="KW-0694">RNA-binding</keyword>
<dbReference type="InterPro" id="IPR032297">
    <property type="entry name" value="Torus"/>
</dbReference>
<dbReference type="Pfam" id="PF16131">
    <property type="entry name" value="Torus"/>
    <property type="match status" value="1"/>
</dbReference>
<evidence type="ECO:0000256" key="6">
    <source>
        <dbReference type="PROSITE-ProRule" id="PRU00176"/>
    </source>
</evidence>
<dbReference type="GO" id="GO:0003723">
    <property type="term" value="F:RNA binding"/>
    <property type="evidence" value="ECO:0007669"/>
    <property type="project" value="UniProtKB-UniRule"/>
</dbReference>
<dbReference type="InterPro" id="IPR000504">
    <property type="entry name" value="RRM_dom"/>
</dbReference>
<name>A0AAQ3QKI9_9LILI</name>
<evidence type="ECO:0000256" key="2">
    <source>
        <dbReference type="ARBA" id="ARBA00022771"/>
    </source>
</evidence>
<evidence type="ECO:0000256" key="3">
    <source>
        <dbReference type="ARBA" id="ARBA00022833"/>
    </source>
</evidence>
<dbReference type="FunFam" id="3.30.70.330:FF:000678">
    <property type="entry name" value="zinc finger CCCH domain-containing protein 53-like isoform X2"/>
    <property type="match status" value="1"/>
</dbReference>
<reference evidence="11 12" key="1">
    <citation type="submission" date="2023-10" db="EMBL/GenBank/DDBJ databases">
        <title>Chromosome-scale genome assembly provides insights into flower coloration mechanisms of Canna indica.</title>
        <authorList>
            <person name="Li C."/>
        </authorList>
    </citation>
    <scope>NUCLEOTIDE SEQUENCE [LARGE SCALE GENOMIC DNA]</scope>
    <source>
        <tissue evidence="11">Flower</tissue>
    </source>
</reference>
<keyword evidence="2 7" id="KW-0863">Zinc-finger</keyword>
<dbReference type="SMART" id="SM00360">
    <property type="entry name" value="RRM"/>
    <property type="match status" value="1"/>
</dbReference>
<feature type="region of interest" description="Disordered" evidence="8">
    <location>
        <begin position="613"/>
        <end position="678"/>
    </location>
</feature>
<evidence type="ECO:0000256" key="1">
    <source>
        <dbReference type="ARBA" id="ARBA00022723"/>
    </source>
</evidence>
<keyword evidence="12" id="KW-1185">Reference proteome</keyword>
<dbReference type="Gene3D" id="4.10.1000.10">
    <property type="entry name" value="Zinc finger, CCCH-type"/>
    <property type="match status" value="1"/>
</dbReference>